<dbReference type="SUPFAM" id="SSF48366">
    <property type="entry name" value="Ras GEF"/>
    <property type="match status" value="1"/>
</dbReference>
<keyword evidence="3" id="KW-0175">Coiled coil</keyword>
<evidence type="ECO:0000256" key="3">
    <source>
        <dbReference type="SAM" id="Coils"/>
    </source>
</evidence>
<dbReference type="PROSITE" id="PS50212">
    <property type="entry name" value="RASGEF_NTER"/>
    <property type="match status" value="1"/>
</dbReference>
<dbReference type="Gene3D" id="1.20.870.10">
    <property type="entry name" value="Son of sevenless (SoS) protein Chain: S domain 1"/>
    <property type="match status" value="1"/>
</dbReference>
<evidence type="ECO:0000313" key="8">
    <source>
        <dbReference type="Proteomes" id="UP001146793"/>
    </source>
</evidence>
<dbReference type="CDD" id="cd06224">
    <property type="entry name" value="REM"/>
    <property type="match status" value="1"/>
</dbReference>
<dbReference type="PANTHER" id="PTHR23113">
    <property type="entry name" value="GUANINE NUCLEOTIDE EXCHANGE FACTOR"/>
    <property type="match status" value="1"/>
</dbReference>
<dbReference type="InterPro" id="IPR023578">
    <property type="entry name" value="Ras_GEF_dom_sf"/>
</dbReference>
<dbReference type="InterPro" id="IPR008937">
    <property type="entry name" value="Ras-like_GEF"/>
</dbReference>
<dbReference type="PROSITE" id="PS50896">
    <property type="entry name" value="LISH"/>
    <property type="match status" value="1"/>
</dbReference>
<dbReference type="GO" id="GO:0005085">
    <property type="term" value="F:guanyl-nucleotide exchange factor activity"/>
    <property type="evidence" value="ECO:0007669"/>
    <property type="project" value="UniProtKB-KW"/>
</dbReference>
<dbReference type="EMBL" id="JANTQA010000051">
    <property type="protein sequence ID" value="KAJ3429971.1"/>
    <property type="molecule type" value="Genomic_DNA"/>
</dbReference>
<feature type="compositionally biased region" description="Basic residues" evidence="4">
    <location>
        <begin position="21"/>
        <end position="31"/>
    </location>
</feature>
<evidence type="ECO:0000313" key="7">
    <source>
        <dbReference type="EMBL" id="KAJ3429971.1"/>
    </source>
</evidence>
<evidence type="ECO:0000256" key="4">
    <source>
        <dbReference type="SAM" id="MobiDB-lite"/>
    </source>
</evidence>
<dbReference type="Pfam" id="PF00617">
    <property type="entry name" value="RasGEF"/>
    <property type="match status" value="1"/>
</dbReference>
<feature type="domain" description="N-terminal Ras-GEF" evidence="6">
    <location>
        <begin position="434"/>
        <end position="560"/>
    </location>
</feature>
<protein>
    <submittedName>
        <fullName evidence="7">Ras guanine nucleotide exchange factor i-related</fullName>
    </submittedName>
</protein>
<dbReference type="SMART" id="SM00147">
    <property type="entry name" value="RasGEF"/>
    <property type="match status" value="1"/>
</dbReference>
<dbReference type="CDD" id="cd00155">
    <property type="entry name" value="RasGEF"/>
    <property type="match status" value="1"/>
</dbReference>
<feature type="compositionally biased region" description="Low complexity" evidence="4">
    <location>
        <begin position="108"/>
        <end position="118"/>
    </location>
</feature>
<gene>
    <name evidence="7" type="ORF">M0812_22971</name>
</gene>
<dbReference type="AlphaFoldDB" id="A0AAV7YMW2"/>
<dbReference type="Gene3D" id="1.10.840.10">
    <property type="entry name" value="Ras guanine-nucleotide exchange factors catalytic domain"/>
    <property type="match status" value="1"/>
</dbReference>
<feature type="compositionally biased region" description="Low complexity" evidence="4">
    <location>
        <begin position="179"/>
        <end position="217"/>
    </location>
</feature>
<feature type="domain" description="Ras-GEF" evidence="5">
    <location>
        <begin position="595"/>
        <end position="827"/>
    </location>
</feature>
<evidence type="ECO:0000259" key="5">
    <source>
        <dbReference type="PROSITE" id="PS50009"/>
    </source>
</evidence>
<dbReference type="Pfam" id="PF00618">
    <property type="entry name" value="RasGEF_N"/>
    <property type="match status" value="1"/>
</dbReference>
<dbReference type="InterPro" id="IPR036964">
    <property type="entry name" value="RASGEF_cat_dom_sf"/>
</dbReference>
<dbReference type="Proteomes" id="UP001146793">
    <property type="component" value="Unassembled WGS sequence"/>
</dbReference>
<accession>A0AAV7YMW2</accession>
<dbReference type="InterPro" id="IPR006594">
    <property type="entry name" value="LisH"/>
</dbReference>
<evidence type="ECO:0000256" key="2">
    <source>
        <dbReference type="PROSITE-ProRule" id="PRU00168"/>
    </source>
</evidence>
<dbReference type="GO" id="GO:0007265">
    <property type="term" value="P:Ras protein signal transduction"/>
    <property type="evidence" value="ECO:0007669"/>
    <property type="project" value="TreeGrafter"/>
</dbReference>
<reference evidence="7" key="1">
    <citation type="submission" date="2022-08" db="EMBL/GenBank/DDBJ databases">
        <title>Novel sulphate-reducing endosymbionts in the free-living metamonad Anaeramoeba.</title>
        <authorList>
            <person name="Jerlstrom-Hultqvist J."/>
            <person name="Cepicka I."/>
            <person name="Gallot-Lavallee L."/>
            <person name="Salas-Leiva D."/>
            <person name="Curtis B.A."/>
            <person name="Zahonova K."/>
            <person name="Pipaliya S."/>
            <person name="Dacks J."/>
            <person name="Roger A.J."/>
        </authorList>
    </citation>
    <scope>NUCLEOTIDE SEQUENCE</scope>
    <source>
        <strain evidence="7">Busselton2</strain>
    </source>
</reference>
<name>A0AAV7YMW2_9EUKA</name>
<feature type="coiled-coil region" evidence="3">
    <location>
        <begin position="236"/>
        <end position="271"/>
    </location>
</feature>
<feature type="compositionally biased region" description="Basic and acidic residues" evidence="4">
    <location>
        <begin position="133"/>
        <end position="143"/>
    </location>
</feature>
<dbReference type="InterPro" id="IPR001895">
    <property type="entry name" value="RASGEF_cat_dom"/>
</dbReference>
<dbReference type="PROSITE" id="PS50009">
    <property type="entry name" value="RASGEF_CAT"/>
    <property type="match status" value="1"/>
</dbReference>
<keyword evidence="1 2" id="KW-0344">Guanine-nucleotide releasing factor</keyword>
<dbReference type="SMART" id="SM00229">
    <property type="entry name" value="RasGEFN"/>
    <property type="match status" value="1"/>
</dbReference>
<evidence type="ECO:0000259" key="6">
    <source>
        <dbReference type="PROSITE" id="PS50212"/>
    </source>
</evidence>
<dbReference type="GO" id="GO:0005886">
    <property type="term" value="C:plasma membrane"/>
    <property type="evidence" value="ECO:0007669"/>
    <property type="project" value="TreeGrafter"/>
</dbReference>
<dbReference type="PANTHER" id="PTHR23113:SF366">
    <property type="entry name" value="RAS GUANINE NUCLEOTIDE EXCHANGE FACTOR R"/>
    <property type="match status" value="1"/>
</dbReference>
<comment type="caution">
    <text evidence="7">The sequence shown here is derived from an EMBL/GenBank/DDBJ whole genome shotgun (WGS) entry which is preliminary data.</text>
</comment>
<organism evidence="7 8">
    <name type="scientific">Anaeramoeba flamelloides</name>
    <dbReference type="NCBI Taxonomy" id="1746091"/>
    <lineage>
        <taxon>Eukaryota</taxon>
        <taxon>Metamonada</taxon>
        <taxon>Anaeramoebidae</taxon>
        <taxon>Anaeramoeba</taxon>
    </lineage>
</organism>
<feature type="compositionally biased region" description="Low complexity" evidence="4">
    <location>
        <begin position="34"/>
        <end position="100"/>
    </location>
</feature>
<proteinExistence type="predicted"/>
<feature type="region of interest" description="Disordered" evidence="4">
    <location>
        <begin position="1"/>
        <end position="222"/>
    </location>
</feature>
<sequence>MTNSPLRASDFLKSMDIPQRRTNRRRNRLKKLVTQQIDQNQTQTQTQTETETQPKQQEQTQKSVQTQIQPKQQEQEKQMTQTDNLQTKIQPKQQTTTQIQEKQKEETQQQTKTQTTTQIKEEEEEEQQQQQQLEEKEKEKEIQEPEQQTNEQMIENKLPQQRGDKYLRTLLPPPPDYPPQTSQQTTNQNKEQNLTTQTETQTTTQETQKTQTTIEKQPQIKKKSKVEELLGISVSTEDKVLKNKKLKEEMEKQKEKELQEQFEAKQEHEMKKMDWLPFVLQKHPSVLDLREKIIPLTKETSFGRLISQSKTEVKDNLSTKQVLGLIMQHFNSVGLKKSLRSLENESSLRSEEMNSKKSKLFSLLQLGVIDMKKIWNLSTEEIDEIEDNENNKLDPEVYINNEFVGLGYEESQIEAHNVNIWEEGPESSENIIYANGSVKAATLNKLIEKLTPGGKSDTDYLHTFLMSYQSFTTPRDFLDKLIERYHVPKRQDQKFVEYQKIKKTIQISIGRVLKKWIETYFSDFNHRLISEMSNFIDNVLVNDGNENLAKLLRSSINKMQKDSTLNRIGKAKTNPPDPITPKNIWSPDLKLDDIDEEEIARQETLIEHQMYLQIKPTELLKEAWSKENAKIKSPNVLNLIKRFESIANWVTFTIVDCPTIKERIKHICSFIRLGDRLLKLENFHGLRGIVVGLSSEPVSRLKFTWNEVPKNDKKLFNTFKEIIPNDNSYIEYIRIIDKINDKPCIPNLDYYLKELSIREKTQDDYIGKLINFAKRRKIYETVTRLNKFQLMKYSLISIHQIKILLNDLPQTLTKEELLSKSLRLEPLKGSRNNVK</sequence>
<evidence type="ECO:0000256" key="1">
    <source>
        <dbReference type="ARBA" id="ARBA00022658"/>
    </source>
</evidence>
<dbReference type="InterPro" id="IPR000651">
    <property type="entry name" value="Ras-like_Gua-exchang_fac_N"/>
</dbReference>